<reference evidence="1" key="1">
    <citation type="submission" date="2022-03" db="EMBL/GenBank/DDBJ databases">
        <authorList>
            <person name="Alioto T."/>
            <person name="Alioto T."/>
            <person name="Gomez Garrido J."/>
        </authorList>
    </citation>
    <scope>NUCLEOTIDE SEQUENCE</scope>
</reference>
<feature type="non-terminal residue" evidence="1">
    <location>
        <position position="1"/>
    </location>
</feature>
<dbReference type="Proteomes" id="UP001295444">
    <property type="component" value="Chromosome 10"/>
</dbReference>
<dbReference type="AlphaFoldDB" id="A0AAD1T8N5"/>
<sequence length="76" mass="9105">FRKTMQPLTITLREHQINYRWEYPAKLLVHHHDSLHAIMTMDEGLGKLREWNIPTPTVKQHKPTTFPRISLEWSTT</sequence>
<keyword evidence="2" id="KW-1185">Reference proteome</keyword>
<name>A0AAD1T8N5_PELCU</name>
<organism evidence="1 2">
    <name type="scientific">Pelobates cultripes</name>
    <name type="common">Western spadefoot toad</name>
    <dbReference type="NCBI Taxonomy" id="61616"/>
    <lineage>
        <taxon>Eukaryota</taxon>
        <taxon>Metazoa</taxon>
        <taxon>Chordata</taxon>
        <taxon>Craniata</taxon>
        <taxon>Vertebrata</taxon>
        <taxon>Euteleostomi</taxon>
        <taxon>Amphibia</taxon>
        <taxon>Batrachia</taxon>
        <taxon>Anura</taxon>
        <taxon>Pelobatoidea</taxon>
        <taxon>Pelobatidae</taxon>
        <taxon>Pelobates</taxon>
    </lineage>
</organism>
<proteinExistence type="predicted"/>
<dbReference type="EMBL" id="OW240921">
    <property type="protein sequence ID" value="CAH2319513.1"/>
    <property type="molecule type" value="Genomic_DNA"/>
</dbReference>
<accession>A0AAD1T8N5</accession>
<protein>
    <submittedName>
        <fullName evidence="1">Uncharacterized protein</fullName>
    </submittedName>
</protein>
<evidence type="ECO:0000313" key="2">
    <source>
        <dbReference type="Proteomes" id="UP001295444"/>
    </source>
</evidence>
<evidence type="ECO:0000313" key="1">
    <source>
        <dbReference type="EMBL" id="CAH2319513.1"/>
    </source>
</evidence>
<gene>
    <name evidence="1" type="ORF">PECUL_23A023060</name>
</gene>